<name>F0XHR8_GROCL</name>
<feature type="region of interest" description="Disordered" evidence="5">
    <location>
        <begin position="1"/>
        <end position="20"/>
    </location>
</feature>
<feature type="compositionally biased region" description="Low complexity" evidence="5">
    <location>
        <begin position="98"/>
        <end position="112"/>
    </location>
</feature>
<dbReference type="InterPro" id="IPR036864">
    <property type="entry name" value="Zn2-C6_fun-type_DNA-bd_sf"/>
</dbReference>
<keyword evidence="4" id="KW-0539">Nucleus</keyword>
<dbReference type="Gene3D" id="4.10.240.10">
    <property type="entry name" value="Zn(2)-C6 fungal-type DNA-binding domain"/>
    <property type="match status" value="1"/>
</dbReference>
<proteinExistence type="predicted"/>
<dbReference type="GO" id="GO:0008270">
    <property type="term" value="F:zinc ion binding"/>
    <property type="evidence" value="ECO:0007669"/>
    <property type="project" value="InterPro"/>
</dbReference>
<feature type="region of interest" description="Disordered" evidence="5">
    <location>
        <begin position="94"/>
        <end position="143"/>
    </location>
</feature>
<reference evidence="7 8" key="1">
    <citation type="journal article" date="2011" name="Proc. Natl. Acad. Sci. U.S.A.">
        <title>Genome and transcriptome analyses of the mountain pine beetle-fungal symbiont Grosmannia clavigera, a lodgepole pine pathogen.</title>
        <authorList>
            <person name="DiGuistini S."/>
            <person name="Wang Y."/>
            <person name="Liao N.Y."/>
            <person name="Taylor G."/>
            <person name="Tanguay P."/>
            <person name="Feau N."/>
            <person name="Henrissat B."/>
            <person name="Chan S.K."/>
            <person name="Hesse-Orce U."/>
            <person name="Alamouti S.M."/>
            <person name="Tsui C.K.M."/>
            <person name="Docking R.T."/>
            <person name="Levasseur A."/>
            <person name="Haridas S."/>
            <person name="Robertson G."/>
            <person name="Birol I."/>
            <person name="Holt R.A."/>
            <person name="Marra M.A."/>
            <person name="Hamelin R.C."/>
            <person name="Hirst M."/>
            <person name="Jones S.J.M."/>
            <person name="Bohlmann J."/>
            <person name="Breuil C."/>
        </authorList>
    </citation>
    <scope>NUCLEOTIDE SEQUENCE [LARGE SCALE GENOMIC DNA]</scope>
    <source>
        <strain evidence="8">kw1407 / UAMH 11150</strain>
    </source>
</reference>
<dbReference type="GeneID" id="25975823"/>
<feature type="compositionally biased region" description="Low complexity" evidence="5">
    <location>
        <begin position="666"/>
        <end position="676"/>
    </location>
</feature>
<evidence type="ECO:0000256" key="2">
    <source>
        <dbReference type="ARBA" id="ARBA00023015"/>
    </source>
</evidence>
<dbReference type="SMART" id="SM00906">
    <property type="entry name" value="Fungal_trans"/>
    <property type="match status" value="1"/>
</dbReference>
<feature type="compositionally biased region" description="Low complexity" evidence="5">
    <location>
        <begin position="762"/>
        <end position="778"/>
    </location>
</feature>
<feature type="region of interest" description="Disordered" evidence="5">
    <location>
        <begin position="661"/>
        <end position="687"/>
    </location>
</feature>
<dbReference type="HOGENOM" id="CLU_004804_0_1_1"/>
<keyword evidence="8" id="KW-1185">Reference proteome</keyword>
<evidence type="ECO:0000256" key="1">
    <source>
        <dbReference type="ARBA" id="ARBA00022723"/>
    </source>
</evidence>
<feature type="domain" description="Zn(2)-C6 fungal-type" evidence="6">
    <location>
        <begin position="23"/>
        <end position="56"/>
    </location>
</feature>
<dbReference type="Proteomes" id="UP000007796">
    <property type="component" value="Unassembled WGS sequence"/>
</dbReference>
<evidence type="ECO:0000313" key="7">
    <source>
        <dbReference type="EMBL" id="EFX02866.1"/>
    </source>
</evidence>
<dbReference type="RefSeq" id="XP_014172348.1">
    <property type="nucleotide sequence ID" value="XM_014316873.1"/>
</dbReference>
<dbReference type="SUPFAM" id="SSF57701">
    <property type="entry name" value="Zn2/Cys6 DNA-binding domain"/>
    <property type="match status" value="1"/>
</dbReference>
<feature type="compositionally biased region" description="Polar residues" evidence="5">
    <location>
        <begin position="677"/>
        <end position="687"/>
    </location>
</feature>
<evidence type="ECO:0000256" key="3">
    <source>
        <dbReference type="ARBA" id="ARBA00023163"/>
    </source>
</evidence>
<dbReference type="PROSITE" id="PS00463">
    <property type="entry name" value="ZN2_CY6_FUNGAL_1"/>
    <property type="match status" value="1"/>
</dbReference>
<dbReference type="eggNOG" id="ENOG502SJ8Q">
    <property type="taxonomic scope" value="Eukaryota"/>
</dbReference>
<evidence type="ECO:0000259" key="6">
    <source>
        <dbReference type="PROSITE" id="PS50048"/>
    </source>
</evidence>
<keyword evidence="3" id="KW-0804">Transcription</keyword>
<dbReference type="GO" id="GO:0000981">
    <property type="term" value="F:DNA-binding transcription factor activity, RNA polymerase II-specific"/>
    <property type="evidence" value="ECO:0007669"/>
    <property type="project" value="InterPro"/>
</dbReference>
<dbReference type="AlphaFoldDB" id="F0XHR8"/>
<dbReference type="GO" id="GO:0006351">
    <property type="term" value="P:DNA-templated transcription"/>
    <property type="evidence" value="ECO:0007669"/>
    <property type="project" value="InterPro"/>
</dbReference>
<dbReference type="InterPro" id="IPR007219">
    <property type="entry name" value="XnlR_reg_dom"/>
</dbReference>
<dbReference type="OrthoDB" id="5392779at2759"/>
<dbReference type="CDD" id="cd12148">
    <property type="entry name" value="fungal_TF_MHR"/>
    <property type="match status" value="1"/>
</dbReference>
<sequence length="868" mass="92796">MSGQSHANGSGPGRRKVRKGTHSCWECRRRKIRCQYTHDNDTICIACRARGSACRSQEFADEAVAVAPERKVTLRLDRLESMMERLMQHILMRRSGESVRGGSSSAAASQRSYVRPSSPAFSSGDADRDGDGDGDGDESLPAVSDMLTDLPTVAARACPTMLKKHGYAHMDVFDTSAADDTPVAALLGIQQSLAHADLDVMARGPPAYHVVSLFHSQHDRDAGRGETPESLAEVPPAGSHPTLVARRLLQLTLCMQQAAPQLQLAGLPDGLRLIDVVGRIADMVAHTVAASDELIGNVEGLQCLVLLGQQQSNCGHLRQAWLSYRRALGLAQLMGLDRGNTRALRSCDPHEDPSRRPSPAALWYRIIACERYLSLMLGLRAGTPDGVFDLPTDTPVERLAKAHTLLTGRLIERNQHHQGSSPPYAVTQAIDADLQAAATCDLDPAWWDVPAYDPVSASPACIFGQTTRSILQVNHYCILIMLHLPFMLRGSDSAAAAAAATAKTSTVAGQPTTATSAPTLPFTTSASAPTTAMLTYSRDTCMRASRALLRRFTSFRQLVSSANSCRHVDYSSLIAAMTLIIGYLGPRPSTSLPAAVQAAFDDQLLQDRAMVEQVRLLMLHFGNTNKDRLSLESAATIQKLLPLLDLVFSTPEAAAATKLPSTAPFHHQQQQQQQQHTTNSIGTSPCPSLSPNSHFAAAITYAPAPASVAAPSMSPVRLNVPYLGTVNIHPNIAAPAGVQTAAIPPHLYQNQNQHQHQHQHQHPASALSSSTSSPSPFGLLSPQPAVLSWHGGDLSMAETGPLDVPDLSTMLVDFDTMTDGNGAAFDGFGASAAFPDMTGASDDWAMQGVDTTYWSLLNGGGGAFGWGA</sequence>
<feature type="region of interest" description="Disordered" evidence="5">
    <location>
        <begin position="750"/>
        <end position="778"/>
    </location>
</feature>
<dbReference type="Pfam" id="PF00172">
    <property type="entry name" value="Zn_clus"/>
    <property type="match status" value="1"/>
</dbReference>
<dbReference type="InParanoid" id="F0XHR8"/>
<dbReference type="InterPro" id="IPR001138">
    <property type="entry name" value="Zn2Cys6_DnaBD"/>
</dbReference>
<dbReference type="PANTHER" id="PTHR47840">
    <property type="entry name" value="ZN(II)2CYS6 TRANSCRIPTION FACTOR (EUROFUNG)-RELATED"/>
    <property type="match status" value="1"/>
</dbReference>
<evidence type="ECO:0000313" key="8">
    <source>
        <dbReference type="Proteomes" id="UP000007796"/>
    </source>
</evidence>
<feature type="compositionally biased region" description="Basic and acidic residues" evidence="5">
    <location>
        <begin position="218"/>
        <end position="227"/>
    </location>
</feature>
<keyword evidence="2" id="KW-0805">Transcription regulation</keyword>
<protein>
    <submittedName>
        <fullName evidence="7">C6 zinc finger domain containing protein</fullName>
    </submittedName>
</protein>
<dbReference type="GO" id="GO:0003677">
    <property type="term" value="F:DNA binding"/>
    <property type="evidence" value="ECO:0007669"/>
    <property type="project" value="InterPro"/>
</dbReference>
<dbReference type="SMART" id="SM00066">
    <property type="entry name" value="GAL4"/>
    <property type="match status" value="1"/>
</dbReference>
<dbReference type="EMBL" id="GL629769">
    <property type="protein sequence ID" value="EFX02866.1"/>
    <property type="molecule type" value="Genomic_DNA"/>
</dbReference>
<evidence type="ECO:0000256" key="5">
    <source>
        <dbReference type="SAM" id="MobiDB-lite"/>
    </source>
</evidence>
<evidence type="ECO:0000256" key="4">
    <source>
        <dbReference type="ARBA" id="ARBA00023242"/>
    </source>
</evidence>
<accession>F0XHR8</accession>
<organism evidence="8">
    <name type="scientific">Grosmannia clavigera (strain kw1407 / UAMH 11150)</name>
    <name type="common">Blue stain fungus</name>
    <name type="synonym">Graphiocladiella clavigera</name>
    <dbReference type="NCBI Taxonomy" id="655863"/>
    <lineage>
        <taxon>Eukaryota</taxon>
        <taxon>Fungi</taxon>
        <taxon>Dikarya</taxon>
        <taxon>Ascomycota</taxon>
        <taxon>Pezizomycotina</taxon>
        <taxon>Sordariomycetes</taxon>
        <taxon>Sordariomycetidae</taxon>
        <taxon>Ophiostomatales</taxon>
        <taxon>Ophiostomataceae</taxon>
        <taxon>Leptographium</taxon>
    </lineage>
</organism>
<dbReference type="PANTHER" id="PTHR47840:SF1">
    <property type="entry name" value="ZN(II)2CYS6 TRANSCRIPTION FACTOR (EUROFUNG)"/>
    <property type="match status" value="1"/>
</dbReference>
<dbReference type="CDD" id="cd00067">
    <property type="entry name" value="GAL4"/>
    <property type="match status" value="1"/>
</dbReference>
<dbReference type="PROSITE" id="PS50048">
    <property type="entry name" value="ZN2_CY6_FUNGAL_2"/>
    <property type="match status" value="1"/>
</dbReference>
<gene>
    <name evidence="7" type="ORF">CMQ_2795</name>
</gene>
<feature type="region of interest" description="Disordered" evidence="5">
    <location>
        <begin position="218"/>
        <end position="238"/>
    </location>
</feature>
<keyword evidence="1" id="KW-0479">Metal-binding</keyword>
<dbReference type="STRING" id="655863.F0XHR8"/>